<dbReference type="EMBL" id="AODM01000027">
    <property type="protein sequence ID" value="EUJ57885.1"/>
    <property type="molecule type" value="Genomic_DNA"/>
</dbReference>
<comment type="caution">
    <text evidence="2">The sequence shown here is derived from an EMBL/GenBank/DDBJ whole genome shotgun (WGS) entry which is preliminary data.</text>
</comment>
<dbReference type="Proteomes" id="UP000019241">
    <property type="component" value="Unassembled WGS sequence"/>
</dbReference>
<dbReference type="InterPro" id="IPR019121">
    <property type="entry name" value="CRISPR-assoc_CXXC-CXXC_dom"/>
</dbReference>
<dbReference type="RefSeq" id="WP_052006758.1">
    <property type="nucleotide sequence ID" value="NZ_AODM01000027.1"/>
</dbReference>
<gene>
    <name evidence="2" type="ORF">MCOL2_08361</name>
</gene>
<reference evidence="2 3" key="1">
    <citation type="submission" date="2012-12" db="EMBL/GenBank/DDBJ databases">
        <title>Novel taxa of Listeriaceae from agricultural environments in the United States.</title>
        <authorList>
            <person name="den Bakker H.C."/>
            <person name="Allred A."/>
            <person name="Warchocki S."/>
            <person name="Wright E.M."/>
            <person name="Burrell A."/>
            <person name="Nightingale K.K."/>
            <person name="Kephart D."/>
            <person name="Wiedmann M."/>
        </authorList>
    </citation>
    <scope>NUCLEOTIDE SEQUENCE [LARGE SCALE GENOMIC DNA]</scope>
    <source>
        <strain evidence="2 3">FSL S10-1203</strain>
    </source>
</reference>
<dbReference type="AlphaFoldDB" id="W7DMD7"/>
<organism evidence="2 3">
    <name type="scientific">Listeria fleischmannii FSL S10-1203</name>
    <dbReference type="NCBI Taxonomy" id="1265822"/>
    <lineage>
        <taxon>Bacteria</taxon>
        <taxon>Bacillati</taxon>
        <taxon>Bacillota</taxon>
        <taxon>Bacilli</taxon>
        <taxon>Bacillales</taxon>
        <taxon>Listeriaceae</taxon>
        <taxon>Listeria</taxon>
    </lineage>
</organism>
<proteinExistence type="predicted"/>
<evidence type="ECO:0000313" key="2">
    <source>
        <dbReference type="EMBL" id="EUJ57885.1"/>
    </source>
</evidence>
<protein>
    <submittedName>
        <fullName evidence="2">CRISPR-associated protein Cst1</fullName>
    </submittedName>
</protein>
<accession>W7DMD7</accession>
<dbReference type="PATRIC" id="fig|1265822.4.peg.1706"/>
<dbReference type="CDD" id="cd09754">
    <property type="entry name" value="Cas8a1_I-A"/>
    <property type="match status" value="1"/>
</dbReference>
<evidence type="ECO:0000259" key="1">
    <source>
        <dbReference type="Pfam" id="PF09706"/>
    </source>
</evidence>
<dbReference type="Pfam" id="PF09706">
    <property type="entry name" value="Cas_CXXC_CXXC"/>
    <property type="match status" value="1"/>
</dbReference>
<evidence type="ECO:0000313" key="3">
    <source>
        <dbReference type="Proteomes" id="UP000019241"/>
    </source>
</evidence>
<feature type="domain" description="CRISPR-associated protein CXXC-CXXC" evidence="1">
    <location>
        <begin position="225"/>
        <end position="286"/>
    </location>
</feature>
<sequence length="480" mass="57030">MLEFEISDWGYNASLAGFINIIGEENVTYLDHQCVQIEEEMLKDFVTKYFNYFIDTYEKVLPWYRIVSYKDSMEATLESKFDNFTEKDLKEMNYYVKNVLKYYFTSNSYKAAYPLIDADFNPEVEVKKLKTINLKKKDDFNEIKAELISQVKENFEIIAKLIDYAKSEKGRKYLAGKNVVYNLIKNSWEGVSFLNRNTKEKDFYIDFEKHFIEPANKYLEADKTKYKYHCTNCERPIKDLELDYSFLTNTGFDTKRKASHVWNNDNDLAMCPICRLVYACMPAGFTFIQREGIFINSNANIQEMVRINRMMKNDLSSKLDDQNKSVYRTLVRMAQESDVEKHRYELADIQVVRHENESYRFNLLAKPVLTLMNRFEKELKSLIGANFKEGNERQYIFQEVVKNILDNQNLFLLAHKLIYYKVANYEQTYYYSYHIMNVLKINSYFTGGTGEMTQTITLDELEKVRANAYYFKEELKNRKT</sequence>
<name>W7DMD7_9LIST</name>